<evidence type="ECO:0000256" key="6">
    <source>
        <dbReference type="SAM" id="MobiDB-lite"/>
    </source>
</evidence>
<dbReference type="InterPro" id="IPR036960">
    <property type="entry name" value="T-box_sf"/>
</dbReference>
<name>G0NGM2_CAEBE</name>
<dbReference type="InParanoid" id="G0NGM2"/>
<dbReference type="PROSITE" id="PS50252">
    <property type="entry name" value="TBOX_3"/>
    <property type="match status" value="1"/>
</dbReference>
<dbReference type="Proteomes" id="UP000008068">
    <property type="component" value="Unassembled WGS sequence"/>
</dbReference>
<dbReference type="InterPro" id="IPR008967">
    <property type="entry name" value="p53-like_TF_DNA-bd_sf"/>
</dbReference>
<reference evidence="9" key="1">
    <citation type="submission" date="2011-07" db="EMBL/GenBank/DDBJ databases">
        <authorList>
            <consortium name="Caenorhabditis brenneri Sequencing and Analysis Consortium"/>
            <person name="Wilson R.K."/>
        </authorList>
    </citation>
    <scope>NUCLEOTIDE SEQUENCE [LARGE SCALE GENOMIC DNA]</scope>
    <source>
        <strain evidence="9">PB2801</strain>
    </source>
</reference>
<dbReference type="Pfam" id="PF00907">
    <property type="entry name" value="T-box"/>
    <property type="match status" value="1"/>
</dbReference>
<dbReference type="AlphaFoldDB" id="G0NGM2"/>
<comment type="caution">
    <text evidence="5">Lacks conserved residue(s) required for the propagation of feature annotation.</text>
</comment>
<evidence type="ECO:0000256" key="3">
    <source>
        <dbReference type="ARBA" id="ARBA00023163"/>
    </source>
</evidence>
<evidence type="ECO:0000313" key="8">
    <source>
        <dbReference type="EMBL" id="EGT60083.1"/>
    </source>
</evidence>
<feature type="region of interest" description="Disordered" evidence="6">
    <location>
        <begin position="173"/>
        <end position="223"/>
    </location>
</feature>
<dbReference type="GO" id="GO:0003677">
    <property type="term" value="F:DNA binding"/>
    <property type="evidence" value="ECO:0007669"/>
    <property type="project" value="UniProtKB-UniRule"/>
</dbReference>
<dbReference type="STRING" id="135651.G0NGM2"/>
<sequence length="284" mass="33186">MTNHSRVNVTCTNAEIWKRYEQFPEIIVKKQRRRPSPGFEFQVTGLDPVANYSMSIRLWAQDKFKYIYGSVMEKGVQKNMWHRISDYEHEQSLQQVDHHWGVQTGKLWMKEGVEFLKLFLCTVPDKYSFVAELGRVYCASLVIVEIGTGKEVEVQMDILKFLTVSSYRNGYRKPEEQQKRPYASPPKSRGLKRRQNEKSSIAVKESSQMKKQKVNVVPTPPVNHQQFDDYASGAENIYVMPQPVQNRDFQVNFDPEDNYEIDPQEFGRGLEMFEDEIQDILGDL</sequence>
<evidence type="ECO:0000259" key="7">
    <source>
        <dbReference type="PROSITE" id="PS50252"/>
    </source>
</evidence>
<dbReference type="SUPFAM" id="SSF49417">
    <property type="entry name" value="p53-like transcription factors"/>
    <property type="match status" value="1"/>
</dbReference>
<accession>G0NGM2</accession>
<dbReference type="EMBL" id="GL379881">
    <property type="protein sequence ID" value="EGT60083.1"/>
    <property type="molecule type" value="Genomic_DNA"/>
</dbReference>
<proteinExistence type="predicted"/>
<dbReference type="GO" id="GO:0005634">
    <property type="term" value="C:nucleus"/>
    <property type="evidence" value="ECO:0007669"/>
    <property type="project" value="UniProtKB-SubCell"/>
</dbReference>
<keyword evidence="4 5" id="KW-0539">Nucleus</keyword>
<evidence type="ECO:0000313" key="9">
    <source>
        <dbReference type="Proteomes" id="UP000008068"/>
    </source>
</evidence>
<comment type="subcellular location">
    <subcellularLocation>
        <location evidence="5">Nucleus</location>
    </subcellularLocation>
</comment>
<keyword evidence="9" id="KW-1185">Reference proteome</keyword>
<feature type="domain" description="T-box" evidence="7">
    <location>
        <begin position="11"/>
        <end position="188"/>
    </location>
</feature>
<evidence type="ECO:0000256" key="4">
    <source>
        <dbReference type="ARBA" id="ARBA00023242"/>
    </source>
</evidence>
<organism evidence="9">
    <name type="scientific">Caenorhabditis brenneri</name>
    <name type="common">Nematode worm</name>
    <dbReference type="NCBI Taxonomy" id="135651"/>
    <lineage>
        <taxon>Eukaryota</taxon>
        <taxon>Metazoa</taxon>
        <taxon>Ecdysozoa</taxon>
        <taxon>Nematoda</taxon>
        <taxon>Chromadorea</taxon>
        <taxon>Rhabditida</taxon>
        <taxon>Rhabditina</taxon>
        <taxon>Rhabditomorpha</taxon>
        <taxon>Rhabditoidea</taxon>
        <taxon>Rhabditidae</taxon>
        <taxon>Peloderinae</taxon>
        <taxon>Caenorhabditis</taxon>
    </lineage>
</organism>
<evidence type="ECO:0000256" key="1">
    <source>
        <dbReference type="ARBA" id="ARBA00023015"/>
    </source>
</evidence>
<evidence type="ECO:0000256" key="5">
    <source>
        <dbReference type="PROSITE-ProRule" id="PRU00201"/>
    </source>
</evidence>
<dbReference type="GO" id="GO:0045893">
    <property type="term" value="P:positive regulation of DNA-templated transcription"/>
    <property type="evidence" value="ECO:0007669"/>
    <property type="project" value="InterPro"/>
</dbReference>
<dbReference type="HOGENOM" id="CLU_980801_0_0_1"/>
<keyword evidence="2 5" id="KW-0238">DNA-binding</keyword>
<dbReference type="eggNOG" id="KOG3585">
    <property type="taxonomic scope" value="Eukaryota"/>
</dbReference>
<protein>
    <recommendedName>
        <fullName evidence="7">T-box domain-containing protein</fullName>
    </recommendedName>
</protein>
<dbReference type="InterPro" id="IPR046360">
    <property type="entry name" value="T-box_DNA-bd"/>
</dbReference>
<keyword evidence="3" id="KW-0804">Transcription</keyword>
<dbReference type="SMART" id="SM00425">
    <property type="entry name" value="TBOX"/>
    <property type="match status" value="1"/>
</dbReference>
<keyword evidence="1" id="KW-0805">Transcription regulation</keyword>
<dbReference type="GO" id="GO:0003700">
    <property type="term" value="F:DNA-binding transcription factor activity"/>
    <property type="evidence" value="ECO:0007669"/>
    <property type="project" value="InterPro"/>
</dbReference>
<evidence type="ECO:0000256" key="2">
    <source>
        <dbReference type="ARBA" id="ARBA00023125"/>
    </source>
</evidence>
<gene>
    <name evidence="8" type="ORF">CAEBREN_17562</name>
</gene>
<dbReference type="Gene3D" id="2.60.40.820">
    <property type="entry name" value="Transcription factor, T-box"/>
    <property type="match status" value="1"/>
</dbReference>